<evidence type="ECO:0000313" key="1">
    <source>
        <dbReference type="EMBL" id="MDR6241457.1"/>
    </source>
</evidence>
<dbReference type="Proteomes" id="UP001185092">
    <property type="component" value="Unassembled WGS sequence"/>
</dbReference>
<keyword evidence="2" id="KW-1185">Reference proteome</keyword>
<evidence type="ECO:0000313" key="2">
    <source>
        <dbReference type="Proteomes" id="UP001185092"/>
    </source>
</evidence>
<dbReference type="EMBL" id="JAVDQD010000008">
    <property type="protein sequence ID" value="MDR6241457.1"/>
    <property type="molecule type" value="Genomic_DNA"/>
</dbReference>
<sequence>MKLLFMISIIYSLFTCNVDIPQINNININLEIKGKGDIDLCNEKYELEIQSLDKKCLFKQSYGCQIESLPNSIYDNEEVAISFCWSGYKFYFNHVDTQLLKESNFNFRIEYPPIHDSSIKKSNNLQEVHYLSFDSSKYQSIELIKPIYKN</sequence>
<gene>
    <name evidence="1" type="ORF">HNQ88_004544</name>
</gene>
<comment type="caution">
    <text evidence="1">The sequence shown here is derived from an EMBL/GenBank/DDBJ whole genome shotgun (WGS) entry which is preliminary data.</text>
</comment>
<proteinExistence type="predicted"/>
<reference evidence="1" key="1">
    <citation type="submission" date="2023-07" db="EMBL/GenBank/DDBJ databases">
        <title>Genomic Encyclopedia of Type Strains, Phase IV (KMG-IV): sequencing the most valuable type-strain genomes for metagenomic binning, comparative biology and taxonomic classification.</title>
        <authorList>
            <person name="Goeker M."/>
        </authorList>
    </citation>
    <scope>NUCLEOTIDE SEQUENCE</scope>
    <source>
        <strain evidence="1">DSM 26174</strain>
    </source>
</reference>
<name>A0AAE3XQU7_9BACT</name>
<protein>
    <submittedName>
        <fullName evidence="1">Uncharacterized protein</fullName>
    </submittedName>
</protein>
<dbReference type="RefSeq" id="WP_309942254.1">
    <property type="nucleotide sequence ID" value="NZ_AP025306.1"/>
</dbReference>
<dbReference type="AlphaFoldDB" id="A0AAE3XQU7"/>
<accession>A0AAE3XQU7</accession>
<organism evidence="1 2">
    <name type="scientific">Aureibacter tunicatorum</name>
    <dbReference type="NCBI Taxonomy" id="866807"/>
    <lineage>
        <taxon>Bacteria</taxon>
        <taxon>Pseudomonadati</taxon>
        <taxon>Bacteroidota</taxon>
        <taxon>Cytophagia</taxon>
        <taxon>Cytophagales</taxon>
        <taxon>Persicobacteraceae</taxon>
        <taxon>Aureibacter</taxon>
    </lineage>
</organism>